<keyword evidence="2" id="KW-1185">Reference proteome</keyword>
<evidence type="ECO:0000313" key="1">
    <source>
        <dbReference type="EMBL" id="VVC42154.1"/>
    </source>
</evidence>
<protein>
    <submittedName>
        <fullName evidence="1">Uncharacterized protein</fullName>
    </submittedName>
</protein>
<name>A0A5E4NBD0_9HEMI</name>
<dbReference type="Proteomes" id="UP000325440">
    <property type="component" value="Unassembled WGS sequence"/>
</dbReference>
<organism evidence="1 2">
    <name type="scientific">Cinara cedri</name>
    <dbReference type="NCBI Taxonomy" id="506608"/>
    <lineage>
        <taxon>Eukaryota</taxon>
        <taxon>Metazoa</taxon>
        <taxon>Ecdysozoa</taxon>
        <taxon>Arthropoda</taxon>
        <taxon>Hexapoda</taxon>
        <taxon>Insecta</taxon>
        <taxon>Pterygota</taxon>
        <taxon>Neoptera</taxon>
        <taxon>Paraneoptera</taxon>
        <taxon>Hemiptera</taxon>
        <taxon>Sternorrhyncha</taxon>
        <taxon>Aphidomorpha</taxon>
        <taxon>Aphidoidea</taxon>
        <taxon>Aphididae</taxon>
        <taxon>Lachninae</taxon>
        <taxon>Cinara</taxon>
    </lineage>
</organism>
<dbReference type="EMBL" id="CABPRJ010001939">
    <property type="protein sequence ID" value="VVC42154.1"/>
    <property type="molecule type" value="Genomic_DNA"/>
</dbReference>
<proteinExistence type="predicted"/>
<accession>A0A5E4NBD0</accession>
<reference evidence="1 2" key="1">
    <citation type="submission" date="2019-08" db="EMBL/GenBank/DDBJ databases">
        <authorList>
            <person name="Alioto T."/>
            <person name="Alioto T."/>
            <person name="Gomez Garrido J."/>
        </authorList>
    </citation>
    <scope>NUCLEOTIDE SEQUENCE [LARGE SCALE GENOMIC DNA]</scope>
</reference>
<dbReference type="AlphaFoldDB" id="A0A5E4NBD0"/>
<sequence>MDYVREEVIDEEYPVYVPWTPSKLPDGSDPNGYEPGKEEWCEGCKKCQCVECQLKCTSPKLSKFWMILYRWVPFVNCGRIACCAVAKLNHDRLKQQQAQDLPVVELTKRRVTAMESSRLLWAFKYLICNLCLVSMANENLPNCSRPVSYCSAKCFGNTFVEKCHCVNWEKLKMSRRYVAKDAGRKKFNSNYSDEQIEKDTCNWLRQAIDRFNKKKNNKNKSCFSLILNKISNIKGYK</sequence>
<evidence type="ECO:0000313" key="2">
    <source>
        <dbReference type="Proteomes" id="UP000325440"/>
    </source>
</evidence>
<gene>
    <name evidence="1" type="ORF">CINCED_3A001867</name>
</gene>